<keyword evidence="2" id="KW-1185">Reference proteome</keyword>
<accession>A0A1A9UMR5</accession>
<evidence type="ECO:0000313" key="2">
    <source>
        <dbReference type="Proteomes" id="UP000078200"/>
    </source>
</evidence>
<dbReference type="VEuPathDB" id="VectorBase:GAUT009646"/>
<evidence type="ECO:0000313" key="1">
    <source>
        <dbReference type="EnsemblMetazoa" id="GAUT009646-PA"/>
    </source>
</evidence>
<sequence>MRLRRRISHSQGLLNALTVLSKEQIRLAIYRDRESFSDNNPRCTLNGERFKRVSDGWDLSLKIQDIYSVVNTSSSGCGVKERILSLSLVKLYQNFSILNFITAVPRRADDDDDDCSFVLVSKAIALINGEQGIGGEVMFLDDFFSSMNIFGLRDTFTGQDPEHFSVGGLIEFHAVVDDSIVFVISTQNKVVGLVGLPWLKVMANLAGAA</sequence>
<name>A0A1A9UMR5_GLOAU</name>
<protein>
    <submittedName>
        <fullName evidence="1">Uncharacterized protein</fullName>
    </submittedName>
</protein>
<proteinExistence type="predicted"/>
<organism evidence="1 2">
    <name type="scientific">Glossina austeni</name>
    <name type="common">Savannah tsetse fly</name>
    <dbReference type="NCBI Taxonomy" id="7395"/>
    <lineage>
        <taxon>Eukaryota</taxon>
        <taxon>Metazoa</taxon>
        <taxon>Ecdysozoa</taxon>
        <taxon>Arthropoda</taxon>
        <taxon>Hexapoda</taxon>
        <taxon>Insecta</taxon>
        <taxon>Pterygota</taxon>
        <taxon>Neoptera</taxon>
        <taxon>Endopterygota</taxon>
        <taxon>Diptera</taxon>
        <taxon>Brachycera</taxon>
        <taxon>Muscomorpha</taxon>
        <taxon>Hippoboscoidea</taxon>
        <taxon>Glossinidae</taxon>
        <taxon>Glossina</taxon>
    </lineage>
</organism>
<dbReference type="Proteomes" id="UP000078200">
    <property type="component" value="Unassembled WGS sequence"/>
</dbReference>
<reference evidence="1" key="1">
    <citation type="submission" date="2020-05" db="UniProtKB">
        <authorList>
            <consortium name="EnsemblMetazoa"/>
        </authorList>
    </citation>
    <scope>IDENTIFICATION</scope>
    <source>
        <strain evidence="1">TTRI</strain>
    </source>
</reference>
<dbReference type="AlphaFoldDB" id="A0A1A9UMR5"/>
<dbReference type="EnsemblMetazoa" id="GAUT009646-RA">
    <property type="protein sequence ID" value="GAUT009646-PA"/>
    <property type="gene ID" value="GAUT009646"/>
</dbReference>